<dbReference type="SMART" id="SM00932">
    <property type="entry name" value="Nfu_N"/>
    <property type="match status" value="1"/>
</dbReference>
<dbReference type="InterPro" id="IPR016024">
    <property type="entry name" value="ARM-type_fold"/>
</dbReference>
<dbReference type="InterPro" id="IPR036498">
    <property type="entry name" value="Nfu/NifU_N_sf"/>
</dbReference>
<dbReference type="Gene3D" id="3.30.1370.70">
    <property type="entry name" value="Scaffold protein Nfu/NifU, N-terminal domain"/>
    <property type="match status" value="1"/>
</dbReference>
<dbReference type="Proteomes" id="UP000593626">
    <property type="component" value="Chromosome"/>
</dbReference>
<dbReference type="PANTHER" id="PTHR12697:SF37">
    <property type="entry name" value="CONSERVED VIRULENCE FACTOR C"/>
    <property type="match status" value="1"/>
</dbReference>
<dbReference type="RefSeq" id="WP_239674158.1">
    <property type="nucleotide sequence ID" value="NZ_CP049742.1"/>
</dbReference>
<dbReference type="Pfam" id="PF13769">
    <property type="entry name" value="Virulence_fact"/>
    <property type="match status" value="1"/>
</dbReference>
<sequence length="378" mass="42941">MNITGIEPTPSPNSMKIILDTSLPAGKSFNYSKDKLDGAPDWIHSLFSIEGVKGIYHVADFLALERHPKIDWETILPKVRRVLGEENEETSEKETKIDDHFGEVQVSVLQFKEIPYQVKISTSETEKRVQLSGRFLKAMQDAELPGDNVVFLRKWKEYGIRYGEEEEVAAQIAEEIEASYTEERLNELVSQAKNAGTRPVKQRIEKITLTEDMLENPDWQERFRLLDAMKDPTEEDIPLLQKALKDEKASIRRLAVVYIGMIESPKVIPLLEEAMLDKNMAVRRTAGDTFSDLGFVEGIPAMMKALKDKSKLVRWRAAMFLYEVGDETALTALEEASKDEEFEVALQAKMAAARIKDGEEAKGSVWKQMTEARKGKEE</sequence>
<dbReference type="Gene3D" id="1.25.10.10">
    <property type="entry name" value="Leucine-rich Repeat Variant"/>
    <property type="match status" value="1"/>
</dbReference>
<evidence type="ECO:0000256" key="1">
    <source>
        <dbReference type="SAM" id="MobiDB-lite"/>
    </source>
</evidence>
<feature type="region of interest" description="Disordered" evidence="1">
    <location>
        <begin position="357"/>
        <end position="378"/>
    </location>
</feature>
<dbReference type="SUPFAM" id="SSF48371">
    <property type="entry name" value="ARM repeat"/>
    <property type="match status" value="1"/>
</dbReference>
<dbReference type="Pfam" id="PF13646">
    <property type="entry name" value="HEAT_2"/>
    <property type="match status" value="1"/>
</dbReference>
<dbReference type="InterPro" id="IPR025989">
    <property type="entry name" value="Virulence_F_dom"/>
</dbReference>
<gene>
    <name evidence="3" type="ORF">G8O30_06465</name>
</gene>
<accession>A0A7S8HFA9</accession>
<evidence type="ECO:0000313" key="3">
    <source>
        <dbReference type="EMBL" id="QPC46628.1"/>
    </source>
</evidence>
<reference evidence="3 4" key="1">
    <citation type="submission" date="2019-07" db="EMBL/GenBank/DDBJ databases">
        <title>Genome sequence of 2 isolates from Red Sea Mangroves.</title>
        <authorList>
            <person name="Sefrji F."/>
            <person name="Michoud G."/>
            <person name="Merlino G."/>
            <person name="Daffonchio D."/>
        </authorList>
    </citation>
    <scope>NUCLEOTIDE SEQUENCE [LARGE SCALE GENOMIC DNA]</scope>
    <source>
        <strain evidence="3 4">R1DC41</strain>
    </source>
</reference>
<dbReference type="KEGG" id="mcui:G8O30_06465"/>
<dbReference type="InterPro" id="IPR014824">
    <property type="entry name" value="Nfu/NifU_N"/>
</dbReference>
<name>A0A7S8HFA9_9BACI</name>
<dbReference type="SUPFAM" id="SSF110836">
    <property type="entry name" value="Hypothetical protein SAV1430"/>
    <property type="match status" value="1"/>
</dbReference>
<evidence type="ECO:0000259" key="2">
    <source>
        <dbReference type="SMART" id="SM00932"/>
    </source>
</evidence>
<dbReference type="InterPro" id="IPR004155">
    <property type="entry name" value="PBS_lyase_HEAT"/>
</dbReference>
<dbReference type="GO" id="GO:0016491">
    <property type="term" value="F:oxidoreductase activity"/>
    <property type="evidence" value="ECO:0007669"/>
    <property type="project" value="TreeGrafter"/>
</dbReference>
<dbReference type="Pfam" id="PF08712">
    <property type="entry name" value="Nfu_N"/>
    <property type="match status" value="1"/>
</dbReference>
<dbReference type="AlphaFoldDB" id="A0A7S8HFA9"/>
<feature type="domain" description="Scaffold protein Nfu/NifU N-terminal" evidence="2">
    <location>
        <begin position="4"/>
        <end position="90"/>
    </location>
</feature>
<dbReference type="PANTHER" id="PTHR12697">
    <property type="entry name" value="PBS LYASE HEAT-LIKE PROTEIN"/>
    <property type="match status" value="1"/>
</dbReference>
<keyword evidence="4" id="KW-1185">Reference proteome</keyword>
<evidence type="ECO:0000313" key="4">
    <source>
        <dbReference type="Proteomes" id="UP000593626"/>
    </source>
</evidence>
<organism evidence="3 4">
    <name type="scientific">Mangrovibacillus cuniculi</name>
    <dbReference type="NCBI Taxonomy" id="2593652"/>
    <lineage>
        <taxon>Bacteria</taxon>
        <taxon>Bacillati</taxon>
        <taxon>Bacillota</taxon>
        <taxon>Bacilli</taxon>
        <taxon>Bacillales</taxon>
        <taxon>Bacillaceae</taxon>
        <taxon>Mangrovibacillus</taxon>
    </lineage>
</organism>
<protein>
    <submittedName>
        <fullName evidence="3">Virulence factor</fullName>
    </submittedName>
</protein>
<dbReference type="SMART" id="SM00567">
    <property type="entry name" value="EZ_HEAT"/>
    <property type="match status" value="4"/>
</dbReference>
<dbReference type="EMBL" id="CP049742">
    <property type="protein sequence ID" value="QPC46628.1"/>
    <property type="molecule type" value="Genomic_DNA"/>
</dbReference>
<dbReference type="InterPro" id="IPR011989">
    <property type="entry name" value="ARM-like"/>
</dbReference>
<proteinExistence type="predicted"/>